<reference evidence="2 3" key="1">
    <citation type="journal article" date="2011" name="Science">
        <title>The ecoresponsive genome of Daphnia pulex.</title>
        <authorList>
            <person name="Colbourne J.K."/>
            <person name="Pfrender M.E."/>
            <person name="Gilbert D."/>
            <person name="Thomas W.K."/>
            <person name="Tucker A."/>
            <person name="Oakley T.H."/>
            <person name="Tokishita S."/>
            <person name="Aerts A."/>
            <person name="Arnold G.J."/>
            <person name="Basu M.K."/>
            <person name="Bauer D.J."/>
            <person name="Caceres C.E."/>
            <person name="Carmel L."/>
            <person name="Casola C."/>
            <person name="Choi J.H."/>
            <person name="Detter J.C."/>
            <person name="Dong Q."/>
            <person name="Dusheyko S."/>
            <person name="Eads B.D."/>
            <person name="Frohlich T."/>
            <person name="Geiler-Samerotte K.A."/>
            <person name="Gerlach D."/>
            <person name="Hatcher P."/>
            <person name="Jogdeo S."/>
            <person name="Krijgsveld J."/>
            <person name="Kriventseva E.V."/>
            <person name="Kultz D."/>
            <person name="Laforsch C."/>
            <person name="Lindquist E."/>
            <person name="Lopez J."/>
            <person name="Manak J.R."/>
            <person name="Muller J."/>
            <person name="Pangilinan J."/>
            <person name="Patwardhan R.P."/>
            <person name="Pitluck S."/>
            <person name="Pritham E.J."/>
            <person name="Rechtsteiner A."/>
            <person name="Rho M."/>
            <person name="Rogozin I.B."/>
            <person name="Sakarya O."/>
            <person name="Salamov A."/>
            <person name="Schaack S."/>
            <person name="Shapiro H."/>
            <person name="Shiga Y."/>
            <person name="Skalitzky C."/>
            <person name="Smith Z."/>
            <person name="Souvorov A."/>
            <person name="Sung W."/>
            <person name="Tang Z."/>
            <person name="Tsuchiya D."/>
            <person name="Tu H."/>
            <person name="Vos H."/>
            <person name="Wang M."/>
            <person name="Wolf Y.I."/>
            <person name="Yamagata H."/>
            <person name="Yamada T."/>
            <person name="Ye Y."/>
            <person name="Shaw J.R."/>
            <person name="Andrews J."/>
            <person name="Crease T.J."/>
            <person name="Tang H."/>
            <person name="Lucas S.M."/>
            <person name="Robertson H.M."/>
            <person name="Bork P."/>
            <person name="Koonin E.V."/>
            <person name="Zdobnov E.M."/>
            <person name="Grigoriev I.V."/>
            <person name="Lynch M."/>
            <person name="Boore J.L."/>
        </authorList>
    </citation>
    <scope>NUCLEOTIDE SEQUENCE [LARGE SCALE GENOMIC DNA]</scope>
</reference>
<dbReference type="OrthoDB" id="90756at2759"/>
<evidence type="ECO:0000313" key="2">
    <source>
        <dbReference type="EMBL" id="EFX73103.1"/>
    </source>
</evidence>
<sequence length="453" mass="51579">MSWSIQCIRTLVYGCLPVNLNYIGTIRKSGQESHNIDAKPALRQDSNLYREEDPVVGSNNKIRAHTNYTHTHKHTLKKKVHCVKAAPLRNGTERKSARTGGGKKMEESQERRCVWGNEKIPSWRQAPPIVTDFLTPSCGVARVVIKEEDVDNINVLEDCEGVAGKCENDDSGILKQQQVEVIEAAMAKRDRLVIMPIGGGKSACFLLRGVLEYGIPFVVSPLKALMLEKMFYTIFLRLYGEEYSNMGSKLLTKTDRSQTDQPYVSTEPITKYVKEIIALALLPANKFLEGYQDIKTYYANRIRHETRAIQEGIKKFNTYFLSYLIGEVFPEVFSVFGLIHRINNLVESWHSRLNKLMGGSHLNAWDFLSFLKEAKNSKDRDYESDRGNYQFAEISYNLKISYGTLCKYNHKPPRRRFLAGTVRAVLPPPPAEQLRCRLLSPFVCVESDENAQV</sequence>
<accession>E9H5B5</accession>
<dbReference type="AlphaFoldDB" id="E9H5B5"/>
<dbReference type="InParanoid" id="E9H5B5"/>
<dbReference type="SUPFAM" id="SSF52540">
    <property type="entry name" value="P-loop containing nucleoside triphosphate hydrolases"/>
    <property type="match status" value="1"/>
</dbReference>
<dbReference type="InterPro" id="IPR027417">
    <property type="entry name" value="P-loop_NTPase"/>
</dbReference>
<dbReference type="Proteomes" id="UP000000305">
    <property type="component" value="Unassembled WGS sequence"/>
</dbReference>
<proteinExistence type="predicted"/>
<gene>
    <name evidence="2" type="ORF">DAPPUDRAFT_110130</name>
</gene>
<name>E9H5B5_DAPPU</name>
<feature type="region of interest" description="Disordered" evidence="1">
    <location>
        <begin position="90"/>
        <end position="111"/>
    </location>
</feature>
<organism evidence="2 3">
    <name type="scientific">Daphnia pulex</name>
    <name type="common">Water flea</name>
    <dbReference type="NCBI Taxonomy" id="6669"/>
    <lineage>
        <taxon>Eukaryota</taxon>
        <taxon>Metazoa</taxon>
        <taxon>Ecdysozoa</taxon>
        <taxon>Arthropoda</taxon>
        <taxon>Crustacea</taxon>
        <taxon>Branchiopoda</taxon>
        <taxon>Diplostraca</taxon>
        <taxon>Cladocera</taxon>
        <taxon>Anomopoda</taxon>
        <taxon>Daphniidae</taxon>
        <taxon>Daphnia</taxon>
    </lineage>
</organism>
<dbReference type="KEGG" id="dpx:DAPPUDRAFT_110130"/>
<protein>
    <submittedName>
        <fullName evidence="2">Uncharacterized protein</fullName>
    </submittedName>
</protein>
<dbReference type="STRING" id="6669.E9H5B5"/>
<dbReference type="EMBL" id="GL732593">
    <property type="protein sequence ID" value="EFX73103.1"/>
    <property type="molecule type" value="Genomic_DNA"/>
</dbReference>
<evidence type="ECO:0000313" key="3">
    <source>
        <dbReference type="Proteomes" id="UP000000305"/>
    </source>
</evidence>
<keyword evidence="3" id="KW-1185">Reference proteome</keyword>
<dbReference type="Gene3D" id="3.40.50.300">
    <property type="entry name" value="P-loop containing nucleotide triphosphate hydrolases"/>
    <property type="match status" value="1"/>
</dbReference>
<evidence type="ECO:0000256" key="1">
    <source>
        <dbReference type="SAM" id="MobiDB-lite"/>
    </source>
</evidence>
<dbReference type="HOGENOM" id="CLU_604489_0_0_1"/>